<evidence type="ECO:0000256" key="6">
    <source>
        <dbReference type="ARBA" id="ARBA00042471"/>
    </source>
</evidence>
<keyword evidence="12" id="KW-0460">Magnesium</keyword>
<sequence length="92" mass="10460">MKNVRAGKEYIVNALVAALWAFWSENNFENGALVAVNLGDDTDTTAAIYGQLPSAYYGYHQLPKKWMQQVYAGEFMKKQSKWIAYEGARCEE</sequence>
<dbReference type="GO" id="GO:0004649">
    <property type="term" value="F:poly(ADP-ribose) glycohydrolase activity"/>
    <property type="evidence" value="ECO:0007669"/>
    <property type="project" value="UniProtKB-EC"/>
</dbReference>
<dbReference type="PANTHER" id="PTHR16222">
    <property type="entry name" value="ADP-RIBOSYLGLYCOHYDROLASE"/>
    <property type="match status" value="1"/>
</dbReference>
<dbReference type="GO" id="GO:0046872">
    <property type="term" value="F:metal ion binding"/>
    <property type="evidence" value="ECO:0007669"/>
    <property type="project" value="UniProtKB-KW"/>
</dbReference>
<evidence type="ECO:0000313" key="15">
    <source>
        <dbReference type="Proteomes" id="UP000663891"/>
    </source>
</evidence>
<evidence type="ECO:0000256" key="12">
    <source>
        <dbReference type="PIRSR" id="PIRSR605502-1"/>
    </source>
</evidence>
<evidence type="ECO:0000256" key="2">
    <source>
        <dbReference type="ARBA" id="ARBA00012255"/>
    </source>
</evidence>
<gene>
    <name evidence="14" type="ORF">OKA104_LOCUS33935</name>
    <name evidence="13" type="ORF">VCS650_LOCUS15840</name>
</gene>
<dbReference type="Gene3D" id="1.10.4080.10">
    <property type="entry name" value="ADP-ribosylation/Crystallin J1"/>
    <property type="match status" value="1"/>
</dbReference>
<evidence type="ECO:0000256" key="5">
    <source>
        <dbReference type="ARBA" id="ARBA00042398"/>
    </source>
</evidence>
<evidence type="ECO:0000256" key="8">
    <source>
        <dbReference type="ARBA" id="ARBA00042850"/>
    </source>
</evidence>
<dbReference type="EC" id="3.2.1.143" evidence="2"/>
<evidence type="ECO:0000256" key="1">
    <source>
        <dbReference type="ARBA" id="ARBA00010702"/>
    </source>
</evidence>
<dbReference type="InterPro" id="IPR050792">
    <property type="entry name" value="ADP-ribosylglycohydrolase"/>
</dbReference>
<dbReference type="InterPro" id="IPR005502">
    <property type="entry name" value="Ribosyl_crysJ1"/>
</dbReference>
<evidence type="ECO:0000256" key="9">
    <source>
        <dbReference type="ARBA" id="ARBA00043187"/>
    </source>
</evidence>
<organism evidence="13 15">
    <name type="scientific">Adineta steineri</name>
    <dbReference type="NCBI Taxonomy" id="433720"/>
    <lineage>
        <taxon>Eukaryota</taxon>
        <taxon>Metazoa</taxon>
        <taxon>Spiralia</taxon>
        <taxon>Gnathifera</taxon>
        <taxon>Rotifera</taxon>
        <taxon>Eurotatoria</taxon>
        <taxon>Bdelloidea</taxon>
        <taxon>Adinetida</taxon>
        <taxon>Adinetidae</taxon>
        <taxon>Adineta</taxon>
    </lineage>
</organism>
<evidence type="ECO:0000313" key="14">
    <source>
        <dbReference type="EMBL" id="CAF4070357.1"/>
    </source>
</evidence>
<comment type="similarity">
    <text evidence="1">Belongs to the ADP-ribosylglycohydrolase family.</text>
</comment>
<feature type="binding site" evidence="12">
    <location>
        <position position="43"/>
    </location>
    <ligand>
        <name>Mg(2+)</name>
        <dbReference type="ChEBI" id="CHEBI:18420"/>
        <label>1</label>
    </ligand>
</feature>
<feature type="binding site" evidence="12">
    <location>
        <position position="44"/>
    </location>
    <ligand>
        <name>Mg(2+)</name>
        <dbReference type="ChEBI" id="CHEBI:18420"/>
        <label>1</label>
    </ligand>
</feature>
<dbReference type="PANTHER" id="PTHR16222:SF24">
    <property type="entry name" value="ADP-RIBOSYLHYDROLASE ARH3"/>
    <property type="match status" value="1"/>
</dbReference>
<keyword evidence="3" id="KW-0378">Hydrolase</keyword>
<dbReference type="EMBL" id="CAJNON010000139">
    <property type="protein sequence ID" value="CAF1021869.1"/>
    <property type="molecule type" value="Genomic_DNA"/>
</dbReference>
<evidence type="ECO:0000256" key="10">
    <source>
        <dbReference type="ARBA" id="ARBA00043193"/>
    </source>
</evidence>
<comment type="cofactor">
    <cofactor evidence="12">
        <name>Mg(2+)</name>
        <dbReference type="ChEBI" id="CHEBI:18420"/>
    </cofactor>
    <text evidence="12">Binds 2 magnesium ions per subunit.</text>
</comment>
<dbReference type="SUPFAM" id="SSF101478">
    <property type="entry name" value="ADP-ribosylglycohydrolase"/>
    <property type="match status" value="1"/>
</dbReference>
<comment type="caution">
    <text evidence="13">The sequence shown here is derived from an EMBL/GenBank/DDBJ whole genome shotgun (WGS) entry which is preliminary data.</text>
</comment>
<dbReference type="OrthoDB" id="410104at2759"/>
<accession>A0A814IBZ4</accession>
<dbReference type="Proteomes" id="UP000663881">
    <property type="component" value="Unassembled WGS sequence"/>
</dbReference>
<feature type="binding site" evidence="12">
    <location>
        <position position="41"/>
    </location>
    <ligand>
        <name>Mg(2+)</name>
        <dbReference type="ChEBI" id="CHEBI:18420"/>
        <label>1</label>
    </ligand>
</feature>
<evidence type="ECO:0000313" key="13">
    <source>
        <dbReference type="EMBL" id="CAF1021869.1"/>
    </source>
</evidence>
<dbReference type="AlphaFoldDB" id="A0A814IBZ4"/>
<proteinExistence type="inferred from homology"/>
<keyword evidence="12" id="KW-0479">Metal-binding</keyword>
<dbReference type="Proteomes" id="UP000663891">
    <property type="component" value="Unassembled WGS sequence"/>
</dbReference>
<protein>
    <recommendedName>
        <fullName evidence="4">ADP-ribosylhydrolase ARH3</fullName>
        <ecNumber evidence="2">3.2.1.143</ecNumber>
    </recommendedName>
    <alternativeName>
        <fullName evidence="5">ADP-ribose glycohydrolase ARH3</fullName>
    </alternativeName>
    <alternativeName>
        <fullName evidence="6">ADP-ribosylhydrolase 3</fullName>
    </alternativeName>
    <alternativeName>
        <fullName evidence="9">O-acetyl-ADP-ribose deacetylase ARH3</fullName>
    </alternativeName>
    <alternativeName>
        <fullName evidence="10">Poly(ADP-ribose) glycohydrolase ARH3</fullName>
    </alternativeName>
    <alternativeName>
        <fullName evidence="8">[Protein ADP-ribosylarginine] hydrolase-like protein 2</fullName>
    </alternativeName>
    <alternativeName>
        <fullName evidence="7">[Protein ADP-ribosylserine] hydrolase</fullName>
    </alternativeName>
</protein>
<evidence type="ECO:0000256" key="3">
    <source>
        <dbReference type="ARBA" id="ARBA00022801"/>
    </source>
</evidence>
<dbReference type="Pfam" id="PF03747">
    <property type="entry name" value="ADP_ribosyl_GH"/>
    <property type="match status" value="1"/>
</dbReference>
<dbReference type="EMBL" id="CAJOAY010004447">
    <property type="protein sequence ID" value="CAF4070357.1"/>
    <property type="molecule type" value="Genomic_DNA"/>
</dbReference>
<reference evidence="13" key="1">
    <citation type="submission" date="2021-02" db="EMBL/GenBank/DDBJ databases">
        <authorList>
            <person name="Nowell W R."/>
        </authorList>
    </citation>
    <scope>NUCLEOTIDE SEQUENCE</scope>
</reference>
<name>A0A814IBZ4_9BILA</name>
<evidence type="ECO:0000256" key="11">
    <source>
        <dbReference type="ARBA" id="ARBA00049015"/>
    </source>
</evidence>
<dbReference type="InterPro" id="IPR036705">
    <property type="entry name" value="Ribosyl_crysJ1_sf"/>
</dbReference>
<evidence type="ECO:0000256" key="7">
    <source>
        <dbReference type="ARBA" id="ARBA00042722"/>
    </source>
</evidence>
<evidence type="ECO:0000256" key="4">
    <source>
        <dbReference type="ARBA" id="ARBA00041057"/>
    </source>
</evidence>
<comment type="catalytic activity">
    <reaction evidence="11">
        <text>alpha-NAD(+) + H2O = ADP-D-ribose + nicotinamide + H(+)</text>
        <dbReference type="Rhea" id="RHEA:68792"/>
        <dbReference type="ChEBI" id="CHEBI:15377"/>
        <dbReference type="ChEBI" id="CHEBI:15378"/>
        <dbReference type="ChEBI" id="CHEBI:17154"/>
        <dbReference type="ChEBI" id="CHEBI:57967"/>
        <dbReference type="ChEBI" id="CHEBI:77017"/>
    </reaction>
</comment>